<reference evidence="4 5" key="1">
    <citation type="journal article" date="2015" name="Fungal Genet. Biol.">
        <title>Evolution of novel wood decay mechanisms in Agaricales revealed by the genome sequences of Fistulina hepatica and Cylindrobasidium torrendii.</title>
        <authorList>
            <person name="Floudas D."/>
            <person name="Held B.W."/>
            <person name="Riley R."/>
            <person name="Nagy L.G."/>
            <person name="Koehler G."/>
            <person name="Ransdell A.S."/>
            <person name="Younus H."/>
            <person name="Chow J."/>
            <person name="Chiniquy J."/>
            <person name="Lipzen A."/>
            <person name="Tritt A."/>
            <person name="Sun H."/>
            <person name="Haridas S."/>
            <person name="LaButti K."/>
            <person name="Ohm R.A."/>
            <person name="Kues U."/>
            <person name="Blanchette R.A."/>
            <person name="Grigoriev I.V."/>
            <person name="Minto R.E."/>
            <person name="Hibbett D.S."/>
        </authorList>
    </citation>
    <scope>NUCLEOTIDE SEQUENCE [LARGE SCALE GENOMIC DNA]</scope>
    <source>
        <strain evidence="4 5">FP15055 ss-10</strain>
    </source>
</reference>
<dbReference type="EMBL" id="KN880555">
    <property type="protein sequence ID" value="KIY66423.1"/>
    <property type="molecule type" value="Genomic_DNA"/>
</dbReference>
<dbReference type="STRING" id="1314674.A0A0D7B7A0"/>
<feature type="region of interest" description="Disordered" evidence="1">
    <location>
        <begin position="375"/>
        <end position="452"/>
    </location>
</feature>
<keyword evidence="5" id="KW-1185">Reference proteome</keyword>
<feature type="chain" id="PRO_5002316722" evidence="3">
    <location>
        <begin position="20"/>
        <end position="452"/>
    </location>
</feature>
<feature type="compositionally biased region" description="Polar residues" evidence="1">
    <location>
        <begin position="419"/>
        <end position="434"/>
    </location>
</feature>
<accession>A0A0D7B7A0</accession>
<feature type="compositionally biased region" description="Polar residues" evidence="1">
    <location>
        <begin position="384"/>
        <end position="397"/>
    </location>
</feature>
<gene>
    <name evidence="4" type="ORF">CYLTODRAFT_377791</name>
</gene>
<dbReference type="OrthoDB" id="2563021at2759"/>
<keyword evidence="2" id="KW-0812">Transmembrane</keyword>
<protein>
    <submittedName>
        <fullName evidence="4">Uncharacterized protein</fullName>
    </submittedName>
</protein>
<name>A0A0D7B7A0_9AGAR</name>
<evidence type="ECO:0000256" key="1">
    <source>
        <dbReference type="SAM" id="MobiDB-lite"/>
    </source>
</evidence>
<keyword evidence="3" id="KW-0732">Signal</keyword>
<evidence type="ECO:0000256" key="2">
    <source>
        <dbReference type="SAM" id="Phobius"/>
    </source>
</evidence>
<feature type="transmembrane region" description="Helical" evidence="2">
    <location>
        <begin position="254"/>
        <end position="278"/>
    </location>
</feature>
<evidence type="ECO:0000313" key="5">
    <source>
        <dbReference type="Proteomes" id="UP000054007"/>
    </source>
</evidence>
<proteinExistence type="predicted"/>
<evidence type="ECO:0000313" key="4">
    <source>
        <dbReference type="EMBL" id="KIY66423.1"/>
    </source>
</evidence>
<feature type="signal peptide" evidence="3">
    <location>
        <begin position="1"/>
        <end position="19"/>
    </location>
</feature>
<dbReference type="Proteomes" id="UP000054007">
    <property type="component" value="Unassembled WGS sequence"/>
</dbReference>
<organism evidence="4 5">
    <name type="scientific">Cylindrobasidium torrendii FP15055 ss-10</name>
    <dbReference type="NCBI Taxonomy" id="1314674"/>
    <lineage>
        <taxon>Eukaryota</taxon>
        <taxon>Fungi</taxon>
        <taxon>Dikarya</taxon>
        <taxon>Basidiomycota</taxon>
        <taxon>Agaricomycotina</taxon>
        <taxon>Agaricomycetes</taxon>
        <taxon>Agaricomycetidae</taxon>
        <taxon>Agaricales</taxon>
        <taxon>Marasmiineae</taxon>
        <taxon>Physalacriaceae</taxon>
        <taxon>Cylindrobasidium</taxon>
    </lineage>
</organism>
<evidence type="ECO:0000256" key="3">
    <source>
        <dbReference type="SAM" id="SignalP"/>
    </source>
</evidence>
<keyword evidence="2" id="KW-0472">Membrane</keyword>
<keyword evidence="2" id="KW-1133">Transmembrane helix</keyword>
<dbReference type="AlphaFoldDB" id="A0A0D7B7A0"/>
<feature type="region of interest" description="Disordered" evidence="1">
    <location>
        <begin position="286"/>
        <end position="347"/>
    </location>
</feature>
<sequence>MVKLSLCLAWLGLAGTALAGSNYMEQSWFYDWVPPSQAVPVPVTTQCETINISGDRGSATGPNPVAPYYLQVYTSAFVFPFVISIGDSLSYDWTVPFGPGTLYQICAFDKNGATGGCQRQYTVIANNSASEVTCQNATFPLGPLDIDAQVSAGPLGQYAWVDQCTDIAITPKNGTAPYTVTIAPAAHPPRNITIAEKGQTANWTVDLSWSSSFFISVVDADFNYWSYGPLHSGGGGPTDCLAQGVLTGGVSTSVVAGASVGALCGGILCGILATWLFFRSRSKQRSPKRPFADSESIDGGYQRGSHTPILHSNTNLPSPYDIEPFQMPGENARPPLTPMSEANRRSQQQVYVVHHDGGHAPVTVYTDTGTEVVELPPRYINGDGSRSSRNTQSTAPLSQSDQSQSDTPTTASGREDARTVTTDFLHQPRQTSAMPSKLQPLRRQPMTGPENS</sequence>